<evidence type="ECO:0000256" key="14">
    <source>
        <dbReference type="ARBA" id="ARBA00046331"/>
    </source>
</evidence>
<sequence>MILSTSCLFIHWFFLFFSFFTSKGDDNRRESSAFINPDMDTETYYEGKNMALFEEEMDSTPMVSSFLNKLANYTNLTQGVREHEEAEDGVRRAAVPHMGTFIGVYLPCMQNILGVILFLRLTWIVGTAGILGSFAIVSMCCICTLLTAISMSAIATNGVVPAGGSYYMISRSLGPEFGGAVGLCLYLGTTFAGSLYILGTIEILLLYIIPPEKVVKETTANDMRIYGTCCLLLMALVVFVGVKYVNKLALVFLSCVVLSIMATYAGAIKTAIKPSNFSVCLLGNRTLKNEMFEKCAKTDVELWNLFCDSPYLNATCDEYFALNNLTEIQATPGVLGEPVLVFPLDNLWGNYGPDNMVIERKNLSSVPAEANNDKLKNYVFNDWATYFTLLVGIYFPSVTGIMAGSNRSGDLRDAQRSIPIGTILAILTTSFICILEILNVFGFSVKTKPVISILAWPSPWVIVIGSFFSCCGAGLQSLTGAHHRVIEGLQEWVFGHGKANGEPTWALLLTVGICEIGILIASLDHVAPILSMFFLMCYLFVNLACAVQTLLCTPNWRPRFKFYHWTLSFLGMSLCLSLMFISSWIYALVVIVIAGCIYKYIEYKGAVKEWGDGIRGLSLNAARYALIRLEEAPLHTKNWRPQLLVLCKLNSDLEVTHPRLLSFATQLKAGKGLTIVCSVLEGTYMTRGDEAKKGEQNLKAAMAAEKTKGFSHVVVSSSLRDGFSILIQSAGLGGMKHNAVLMAWPTGWKQDRDSSYFTCLETVRETTSAHQALLVAKNIDHFPANQERLKEGTVDVWWIVHDGGLLMLLPFLLSQHKVWRKCKMRIFTVAQMDDNSIQMKKDLQMFLYQLRLNAVVEVVEMVRLDISAFTYEKTLVMEQRSQMLKQMQLSRTEREREAQLIHDRNTASHSAANDKAAGATSDRVHMTWTKDKLQNERNKHKENMAVKDMFNMKPNHSNVRRMHTAVKLNEVVVKKSCNSELVLLNMPGPPKNKKGDDNYMEFLEVLMEGLDRVLLVRGGGREVITIYS</sequence>
<evidence type="ECO:0000256" key="18">
    <source>
        <dbReference type="SAM" id="SignalP"/>
    </source>
</evidence>
<dbReference type="FunFam" id="1.20.1740.10:FF:000049">
    <property type="entry name" value="Solute carrier family 12 (potassium/chloride transporter), member 4"/>
    <property type="match status" value="1"/>
</dbReference>
<evidence type="ECO:0000259" key="19">
    <source>
        <dbReference type="Pfam" id="PF00324"/>
    </source>
</evidence>
<dbReference type="GO" id="GO:0055064">
    <property type="term" value="P:chloride ion homeostasis"/>
    <property type="evidence" value="ECO:0007669"/>
    <property type="project" value="TreeGrafter"/>
</dbReference>
<organism evidence="21 22">
    <name type="scientific">Astatotilapia calliptera</name>
    <name type="common">Eastern happy</name>
    <name type="synonym">Chromis callipterus</name>
    <dbReference type="NCBI Taxonomy" id="8154"/>
    <lineage>
        <taxon>Eukaryota</taxon>
        <taxon>Metazoa</taxon>
        <taxon>Chordata</taxon>
        <taxon>Craniata</taxon>
        <taxon>Vertebrata</taxon>
        <taxon>Euteleostomi</taxon>
        <taxon>Actinopterygii</taxon>
        <taxon>Neopterygii</taxon>
        <taxon>Teleostei</taxon>
        <taxon>Neoteleostei</taxon>
        <taxon>Acanthomorphata</taxon>
        <taxon>Ovalentaria</taxon>
        <taxon>Cichlomorphae</taxon>
        <taxon>Cichliformes</taxon>
        <taxon>Cichlidae</taxon>
        <taxon>African cichlids</taxon>
        <taxon>Pseudocrenilabrinae</taxon>
        <taxon>Haplochromini</taxon>
        <taxon>Astatotilapia</taxon>
    </lineage>
</organism>
<reference evidence="21" key="4">
    <citation type="submission" date="2025-09" db="UniProtKB">
        <authorList>
            <consortium name="Ensembl"/>
        </authorList>
    </citation>
    <scope>IDENTIFICATION</scope>
</reference>
<dbReference type="GO" id="GO:0015379">
    <property type="term" value="F:potassium:chloride symporter activity"/>
    <property type="evidence" value="ECO:0007669"/>
    <property type="project" value="InterPro"/>
</dbReference>
<dbReference type="GO" id="GO:0045202">
    <property type="term" value="C:synapse"/>
    <property type="evidence" value="ECO:0007669"/>
    <property type="project" value="GOC"/>
</dbReference>
<name>A0AAX7U7U3_ASTCA</name>
<feature type="region of interest" description="Disordered" evidence="16">
    <location>
        <begin position="902"/>
        <end position="922"/>
    </location>
</feature>
<feature type="transmembrane region" description="Helical" evidence="17">
    <location>
        <begin position="383"/>
        <end position="405"/>
    </location>
</feature>
<evidence type="ECO:0000259" key="20">
    <source>
        <dbReference type="Pfam" id="PF03522"/>
    </source>
</evidence>
<dbReference type="GO" id="GO:0007268">
    <property type="term" value="P:chemical synaptic transmission"/>
    <property type="evidence" value="ECO:0007669"/>
    <property type="project" value="TreeGrafter"/>
</dbReference>
<feature type="domain" description="Amino acid permease/ SLC12A" evidence="19">
    <location>
        <begin position="375"/>
        <end position="644"/>
    </location>
</feature>
<keyword evidence="3" id="KW-1003">Cell membrane</keyword>
<keyword evidence="12" id="KW-0325">Glycoprotein</keyword>
<feature type="transmembrane region" description="Helical" evidence="17">
    <location>
        <begin position="504"/>
        <end position="523"/>
    </location>
</feature>
<evidence type="ECO:0000256" key="1">
    <source>
        <dbReference type="ARBA" id="ARBA00004651"/>
    </source>
</evidence>
<feature type="transmembrane region" description="Helical" evidence="17">
    <location>
        <begin position="453"/>
        <end position="475"/>
    </location>
</feature>
<feature type="transmembrane region" description="Helical" evidence="17">
    <location>
        <begin position="248"/>
        <end position="268"/>
    </location>
</feature>
<keyword evidence="22" id="KW-1185">Reference proteome</keyword>
<dbReference type="InterPro" id="IPR004842">
    <property type="entry name" value="SLC12A_fam"/>
</dbReference>
<keyword evidence="11 17" id="KW-0472">Membrane</keyword>
<dbReference type="InterPro" id="IPR000076">
    <property type="entry name" value="KCL_cotranspt"/>
</dbReference>
<evidence type="ECO:0000256" key="6">
    <source>
        <dbReference type="ARBA" id="ARBA00022692"/>
    </source>
</evidence>
<dbReference type="Pfam" id="PF03522">
    <property type="entry name" value="SLC12"/>
    <property type="match status" value="2"/>
</dbReference>
<evidence type="ECO:0000256" key="11">
    <source>
        <dbReference type="ARBA" id="ARBA00023136"/>
    </source>
</evidence>
<evidence type="ECO:0000256" key="2">
    <source>
        <dbReference type="ARBA" id="ARBA00022448"/>
    </source>
</evidence>
<feature type="domain" description="SLC12A transporter C-terminal" evidence="20">
    <location>
        <begin position="658"/>
        <end position="770"/>
    </location>
</feature>
<keyword evidence="13" id="KW-0868">Chloride</keyword>
<evidence type="ECO:0008006" key="23">
    <source>
        <dbReference type="Google" id="ProtNLM"/>
    </source>
</evidence>
<comment type="subcellular location">
    <subcellularLocation>
        <location evidence="1">Cell membrane</location>
        <topology evidence="1">Multi-pass membrane protein</topology>
    </subcellularLocation>
</comment>
<evidence type="ECO:0000256" key="15">
    <source>
        <dbReference type="ARBA" id="ARBA00047825"/>
    </source>
</evidence>
<keyword evidence="4" id="KW-0633">Potassium transport</keyword>
<evidence type="ECO:0000256" key="10">
    <source>
        <dbReference type="ARBA" id="ARBA00023065"/>
    </source>
</evidence>
<evidence type="ECO:0000256" key="17">
    <source>
        <dbReference type="SAM" id="Phobius"/>
    </source>
</evidence>
<evidence type="ECO:0000256" key="5">
    <source>
        <dbReference type="ARBA" id="ARBA00022553"/>
    </source>
</evidence>
<dbReference type="PANTHER" id="PTHR11827:SF47">
    <property type="entry name" value="SOLUTE CARRIER FAMILY 12 MEMBER 7"/>
    <property type="match status" value="1"/>
</dbReference>
<feature type="domain" description="SLC12A transporter C-terminal" evidence="20">
    <location>
        <begin position="775"/>
        <end position="1028"/>
    </location>
</feature>
<feature type="transmembrane region" description="Helical" evidence="17">
    <location>
        <begin position="417"/>
        <end position="441"/>
    </location>
</feature>
<feature type="chain" id="PRO_5044286268" description="Solute carrier family 12 member 7a" evidence="18">
    <location>
        <begin position="25"/>
        <end position="1028"/>
    </location>
</feature>
<evidence type="ECO:0000256" key="8">
    <source>
        <dbReference type="ARBA" id="ARBA00022958"/>
    </source>
</evidence>
<evidence type="ECO:0000313" key="21">
    <source>
        <dbReference type="Ensembl" id="ENSACLP00000064857.1"/>
    </source>
</evidence>
<reference evidence="22" key="2">
    <citation type="submission" date="2023-03" db="EMBL/GenBank/DDBJ databases">
        <authorList>
            <consortium name="Wellcome Sanger Institute Data Sharing"/>
        </authorList>
    </citation>
    <scope>NUCLEOTIDE SEQUENCE [LARGE SCALE GENOMIC DNA]</scope>
</reference>
<keyword evidence="5" id="KW-0597">Phosphoprotein</keyword>
<evidence type="ECO:0000256" key="4">
    <source>
        <dbReference type="ARBA" id="ARBA00022538"/>
    </source>
</evidence>
<dbReference type="GO" id="GO:1990573">
    <property type="term" value="P:potassium ion import across plasma membrane"/>
    <property type="evidence" value="ECO:0007669"/>
    <property type="project" value="TreeGrafter"/>
</dbReference>
<dbReference type="AlphaFoldDB" id="A0AAX7U7U3"/>
<dbReference type="Proteomes" id="UP000265100">
    <property type="component" value="Chromosome 18"/>
</dbReference>
<keyword evidence="18" id="KW-0732">Signal</keyword>
<feature type="transmembrane region" description="Helical" evidence="17">
    <location>
        <begin position="180"/>
        <end position="205"/>
    </location>
</feature>
<comment type="catalytic activity">
    <reaction evidence="15">
        <text>K(+)(in) + chloride(in) = K(+)(out) + chloride(out)</text>
        <dbReference type="Rhea" id="RHEA:72427"/>
        <dbReference type="ChEBI" id="CHEBI:17996"/>
        <dbReference type="ChEBI" id="CHEBI:29103"/>
    </reaction>
</comment>
<dbReference type="Gene3D" id="1.20.1740.10">
    <property type="entry name" value="Amino acid/polyamine transporter I"/>
    <property type="match status" value="1"/>
</dbReference>
<evidence type="ECO:0000256" key="12">
    <source>
        <dbReference type="ARBA" id="ARBA00023180"/>
    </source>
</evidence>
<keyword evidence="10" id="KW-0406">Ion transport</keyword>
<evidence type="ECO:0000256" key="9">
    <source>
        <dbReference type="ARBA" id="ARBA00022989"/>
    </source>
</evidence>
<evidence type="ECO:0000256" key="16">
    <source>
        <dbReference type="SAM" id="MobiDB-lite"/>
    </source>
</evidence>
<feature type="transmembrane region" description="Helical" evidence="17">
    <location>
        <begin position="98"/>
        <end position="119"/>
    </location>
</feature>
<evidence type="ECO:0000256" key="13">
    <source>
        <dbReference type="ARBA" id="ARBA00023214"/>
    </source>
</evidence>
<keyword evidence="6 17" id="KW-0812">Transmembrane</keyword>
<dbReference type="InterPro" id="IPR004841">
    <property type="entry name" value="AA-permease/SLC12A_dom"/>
</dbReference>
<evidence type="ECO:0000256" key="7">
    <source>
        <dbReference type="ARBA" id="ARBA00022847"/>
    </source>
</evidence>
<dbReference type="GeneTree" id="ENSGT00940000157657"/>
<dbReference type="PANTHER" id="PTHR11827">
    <property type="entry name" value="SOLUTE CARRIER FAMILY 12, CATION COTRANSPORTERS"/>
    <property type="match status" value="1"/>
</dbReference>
<evidence type="ECO:0000313" key="22">
    <source>
        <dbReference type="Proteomes" id="UP000265100"/>
    </source>
</evidence>
<protein>
    <recommendedName>
        <fullName evidence="23">Solute carrier family 12 member 7a</fullName>
    </recommendedName>
</protein>
<dbReference type="Ensembl" id="ENSACLT00000095033.1">
    <property type="protein sequence ID" value="ENSACLP00000064857.1"/>
    <property type="gene ID" value="ENSACLG00000005041.2"/>
</dbReference>
<keyword evidence="9 17" id="KW-1133">Transmembrane helix</keyword>
<dbReference type="Pfam" id="PF00324">
    <property type="entry name" value="AA_permease"/>
    <property type="match status" value="2"/>
</dbReference>
<comment type="similarity">
    <text evidence="14">Belongs to the SLC12A transporter family. K/Cl co-transporter subfamily.</text>
</comment>
<proteinExistence type="inferred from homology"/>
<feature type="signal peptide" evidence="18">
    <location>
        <begin position="1"/>
        <end position="24"/>
    </location>
</feature>
<dbReference type="GO" id="GO:0006884">
    <property type="term" value="P:cell volume homeostasis"/>
    <property type="evidence" value="ECO:0007669"/>
    <property type="project" value="TreeGrafter"/>
</dbReference>
<accession>A0AAX7U7U3</accession>
<dbReference type="PRINTS" id="PR01081">
    <property type="entry name" value="KCLTRNSPORT"/>
</dbReference>
<feature type="transmembrane region" description="Helical" evidence="17">
    <location>
        <begin position="571"/>
        <end position="598"/>
    </location>
</feature>
<evidence type="ECO:0000256" key="3">
    <source>
        <dbReference type="ARBA" id="ARBA00022475"/>
    </source>
</evidence>
<dbReference type="InterPro" id="IPR018491">
    <property type="entry name" value="SLC12_C"/>
</dbReference>
<reference evidence="21" key="3">
    <citation type="submission" date="2025-08" db="UniProtKB">
        <authorList>
            <consortium name="Ensembl"/>
        </authorList>
    </citation>
    <scope>IDENTIFICATION</scope>
</reference>
<feature type="transmembrane region" description="Helical" evidence="17">
    <location>
        <begin position="225"/>
        <end position="242"/>
    </location>
</feature>
<keyword evidence="7" id="KW-0769">Symport</keyword>
<keyword evidence="8" id="KW-0630">Potassium</keyword>
<keyword evidence="2" id="KW-0813">Transport</keyword>
<reference evidence="21 22" key="1">
    <citation type="submission" date="2018-05" db="EMBL/GenBank/DDBJ databases">
        <authorList>
            <person name="Datahose"/>
        </authorList>
    </citation>
    <scope>NUCLEOTIDE SEQUENCE</scope>
</reference>
<feature type="transmembrane region" description="Helical" evidence="17">
    <location>
        <begin position="530"/>
        <end position="551"/>
    </location>
</feature>
<feature type="transmembrane region" description="Helical" evidence="17">
    <location>
        <begin position="131"/>
        <end position="160"/>
    </location>
</feature>
<dbReference type="GO" id="GO:0005886">
    <property type="term" value="C:plasma membrane"/>
    <property type="evidence" value="ECO:0007669"/>
    <property type="project" value="UniProtKB-SubCell"/>
</dbReference>
<dbReference type="GO" id="GO:0055075">
    <property type="term" value="P:potassium ion homeostasis"/>
    <property type="evidence" value="ECO:0007669"/>
    <property type="project" value="TreeGrafter"/>
</dbReference>
<feature type="domain" description="Amino acid permease/ SLC12A" evidence="19">
    <location>
        <begin position="104"/>
        <end position="269"/>
    </location>
</feature>